<dbReference type="Gene3D" id="6.10.250.1630">
    <property type="match status" value="1"/>
</dbReference>
<evidence type="ECO:0000256" key="2">
    <source>
        <dbReference type="ARBA" id="ARBA00022634"/>
    </source>
</evidence>
<accession>A0AA88LDA0</accession>
<dbReference type="GO" id="GO:0003684">
    <property type="term" value="F:damaged DNA binding"/>
    <property type="evidence" value="ECO:0007669"/>
    <property type="project" value="InterPro"/>
</dbReference>
<feature type="domain" description="UmuC" evidence="3">
    <location>
        <begin position="22"/>
        <end position="234"/>
    </location>
</feature>
<dbReference type="Gene3D" id="3.40.1170.60">
    <property type="match status" value="1"/>
</dbReference>
<dbReference type="Gene3D" id="1.10.150.20">
    <property type="entry name" value="5' to 3' exonuclease, C-terminal subdomain"/>
    <property type="match status" value="1"/>
</dbReference>
<sequence length="533" mass="60336">MISPEPDELGIITPDEKHGHVIIHFDIDCFYAQVEIVRNPTLVDKPVGVKQRTLVVTSNYIARERGIYKCMPVIDALNACPELVLINGEDVAPYREYAEKITSLLREYSDRVEKLGFDENFVDVTEYVSQNSDSLTAKEIQGRIFQEKNYEDIQKCECGCDQLLIKGATLAKTIRERIYKEIGLTTCAGVSWNKLVSKLLSPMHKPNNQTIMFPSQLDSLMYFISDLKKIPGIGRSTLDKLSSVGVTTIAELQLCNLTDLDRIFDRATALRLLKLSYGIDDSSVKFFEKNKSIGVEDSIKPITAFSQCKEKLKIVLKRVSKLLIEDGRVPTSLKVSIRYKNNSGDTVRDSRQTAITSALFRGNVANICLPEVEENILKKCLELTKKMTQPLKHIFITLFGISFGKLIEKKVLGNSFFFPKNLERVVGESSCSQTSRISDEDPSDVYLDETVLSELPLDLKNEVLSSYKSPKLVKCQNEFETQDCPNNWDPEVYKSLPVEIREELISTSKRPAGETLVQKQQKRQKSILEFLCK</sequence>
<gene>
    <name evidence="4" type="ORF">QYM36_007880</name>
</gene>
<dbReference type="Gene3D" id="3.30.70.270">
    <property type="match status" value="1"/>
</dbReference>
<dbReference type="GO" id="GO:0006281">
    <property type="term" value="P:DNA repair"/>
    <property type="evidence" value="ECO:0007669"/>
    <property type="project" value="InterPro"/>
</dbReference>
<dbReference type="InterPro" id="IPR001126">
    <property type="entry name" value="UmuC"/>
</dbReference>
<evidence type="ECO:0000313" key="5">
    <source>
        <dbReference type="Proteomes" id="UP001187531"/>
    </source>
</evidence>
<keyword evidence="5" id="KW-1185">Reference proteome</keyword>
<evidence type="ECO:0000259" key="3">
    <source>
        <dbReference type="PROSITE" id="PS50173"/>
    </source>
</evidence>
<dbReference type="PROSITE" id="PS50173">
    <property type="entry name" value="UMUC"/>
    <property type="match status" value="1"/>
</dbReference>
<dbReference type="GO" id="GO:0019985">
    <property type="term" value="P:translesion synthesis"/>
    <property type="evidence" value="ECO:0007669"/>
    <property type="project" value="TreeGrafter"/>
</dbReference>
<dbReference type="InterPro" id="IPR053848">
    <property type="entry name" value="IMS_HHH_1"/>
</dbReference>
<dbReference type="EMBL" id="JAVRJZ010000001">
    <property type="protein sequence ID" value="KAK2727198.1"/>
    <property type="molecule type" value="Genomic_DNA"/>
</dbReference>
<evidence type="ECO:0000256" key="1">
    <source>
        <dbReference type="ARBA" id="ARBA00010945"/>
    </source>
</evidence>
<dbReference type="FunFam" id="3.40.1170.60:FF:000006">
    <property type="entry name" value="DNA polymerase iota"/>
    <property type="match status" value="1"/>
</dbReference>
<dbReference type="AlphaFoldDB" id="A0AA88LDA0"/>
<reference evidence="4" key="1">
    <citation type="submission" date="2023-07" db="EMBL/GenBank/DDBJ databases">
        <title>Chromosome-level genome assembly of Artemia franciscana.</title>
        <authorList>
            <person name="Jo E."/>
        </authorList>
    </citation>
    <scope>NUCLEOTIDE SEQUENCE</scope>
    <source>
        <tissue evidence="4">Whole body</tissue>
    </source>
</reference>
<dbReference type="PANTHER" id="PTHR46404:SF1">
    <property type="entry name" value="DNA POLYMERASE IOTA"/>
    <property type="match status" value="1"/>
</dbReference>
<dbReference type="Pfam" id="PF11799">
    <property type="entry name" value="IMS_C"/>
    <property type="match status" value="1"/>
</dbReference>
<dbReference type="Pfam" id="PF21999">
    <property type="entry name" value="IMS_HHH_1"/>
    <property type="match status" value="1"/>
</dbReference>
<comment type="caution">
    <text evidence="4">The sequence shown here is derived from an EMBL/GenBank/DDBJ whole genome shotgun (WGS) entry which is preliminary data.</text>
</comment>
<dbReference type="InterPro" id="IPR036775">
    <property type="entry name" value="DNA_pol_Y-fam_lit_finger_sf"/>
</dbReference>
<proteinExistence type="inferred from homology"/>
<dbReference type="Proteomes" id="UP001187531">
    <property type="component" value="Unassembled WGS sequence"/>
</dbReference>
<keyword evidence="2" id="KW-0237">DNA synthesis</keyword>
<dbReference type="InterPro" id="IPR017961">
    <property type="entry name" value="DNA_pol_Y-fam_little_finger"/>
</dbReference>
<dbReference type="InterPro" id="IPR043128">
    <property type="entry name" value="Rev_trsase/Diguanyl_cyclase"/>
</dbReference>
<evidence type="ECO:0000313" key="4">
    <source>
        <dbReference type="EMBL" id="KAK2727198.1"/>
    </source>
</evidence>
<dbReference type="Gene3D" id="3.30.1490.100">
    <property type="entry name" value="DNA polymerase, Y-family, little finger domain"/>
    <property type="match status" value="1"/>
</dbReference>
<protein>
    <recommendedName>
        <fullName evidence="3">UmuC domain-containing protein</fullName>
    </recommendedName>
</protein>
<dbReference type="SUPFAM" id="SSF56672">
    <property type="entry name" value="DNA/RNA polymerases"/>
    <property type="match status" value="1"/>
</dbReference>
<dbReference type="Pfam" id="PF00817">
    <property type="entry name" value="IMS"/>
    <property type="match status" value="1"/>
</dbReference>
<comment type="similarity">
    <text evidence="1">Belongs to the DNA polymerase type-Y family.</text>
</comment>
<dbReference type="InterPro" id="IPR043502">
    <property type="entry name" value="DNA/RNA_pol_sf"/>
</dbReference>
<organism evidence="4 5">
    <name type="scientific">Artemia franciscana</name>
    <name type="common">Brine shrimp</name>
    <name type="synonym">Artemia sanfranciscana</name>
    <dbReference type="NCBI Taxonomy" id="6661"/>
    <lineage>
        <taxon>Eukaryota</taxon>
        <taxon>Metazoa</taxon>
        <taxon>Ecdysozoa</taxon>
        <taxon>Arthropoda</taxon>
        <taxon>Crustacea</taxon>
        <taxon>Branchiopoda</taxon>
        <taxon>Anostraca</taxon>
        <taxon>Artemiidae</taxon>
        <taxon>Artemia</taxon>
    </lineage>
</organism>
<name>A0AA88LDA0_ARTSF</name>
<dbReference type="PANTHER" id="PTHR46404">
    <property type="entry name" value="DNA POLYMERASE IOTA"/>
    <property type="match status" value="1"/>
</dbReference>
<dbReference type="GO" id="GO:0003887">
    <property type="term" value="F:DNA-directed DNA polymerase activity"/>
    <property type="evidence" value="ECO:0007669"/>
    <property type="project" value="InterPro"/>
</dbReference>
<dbReference type="SUPFAM" id="SSF100879">
    <property type="entry name" value="Lesion bypass DNA polymerase (Y-family), little finger domain"/>
    <property type="match status" value="1"/>
</dbReference>